<dbReference type="AlphaFoldDB" id="A0A0F9CKM8"/>
<sequence length="299" mass="33597">MTDSRSQMISVKELEVVGYADVLRPGTIPRRVAPIFRYRVAAGMPMDQARYVFPPFRLVDEFVINGTVGIESDLDTAVTDIRATRLDQPILAQPSSVLWIDENLDSHYGPQKEINANLQRQAMKKYRQAKEAFQQGQYEKARQLARWAFAADQRCWLALALQAAMRQLEGDEQAVAVMGYLAADLVAAEDFGDQVDRLAQEVSAKRVAEFAPPQQEKSEDDSEKLRAVGKERVPPSMSNRLFVQKLQRLGKAKPNIGKQSYFGSLATLRKKRFIVEDVQGSIFISTVTGNLNIILRCFG</sequence>
<dbReference type="EMBL" id="LAZR01046157">
    <property type="protein sequence ID" value="KKK97196.1"/>
    <property type="molecule type" value="Genomic_DNA"/>
</dbReference>
<comment type="caution">
    <text evidence="1">The sequence shown here is derived from an EMBL/GenBank/DDBJ whole genome shotgun (WGS) entry which is preliminary data.</text>
</comment>
<gene>
    <name evidence="1" type="ORF">LCGC14_2655160</name>
</gene>
<feature type="non-terminal residue" evidence="1">
    <location>
        <position position="299"/>
    </location>
</feature>
<evidence type="ECO:0000313" key="1">
    <source>
        <dbReference type="EMBL" id="KKK97196.1"/>
    </source>
</evidence>
<name>A0A0F9CKM8_9ZZZZ</name>
<accession>A0A0F9CKM8</accession>
<protein>
    <submittedName>
        <fullName evidence="1">Uncharacterized protein</fullName>
    </submittedName>
</protein>
<reference evidence="1" key="1">
    <citation type="journal article" date="2015" name="Nature">
        <title>Complex archaea that bridge the gap between prokaryotes and eukaryotes.</title>
        <authorList>
            <person name="Spang A."/>
            <person name="Saw J.H."/>
            <person name="Jorgensen S.L."/>
            <person name="Zaremba-Niedzwiedzka K."/>
            <person name="Martijn J."/>
            <person name="Lind A.E."/>
            <person name="van Eijk R."/>
            <person name="Schleper C."/>
            <person name="Guy L."/>
            <person name="Ettema T.J."/>
        </authorList>
    </citation>
    <scope>NUCLEOTIDE SEQUENCE</scope>
</reference>
<organism evidence="1">
    <name type="scientific">marine sediment metagenome</name>
    <dbReference type="NCBI Taxonomy" id="412755"/>
    <lineage>
        <taxon>unclassified sequences</taxon>
        <taxon>metagenomes</taxon>
        <taxon>ecological metagenomes</taxon>
    </lineage>
</organism>
<proteinExistence type="predicted"/>